<sequence>MLNEGNMVDVVYYNQSFFHAGDIDLENVSDIIYSNYTIYL</sequence>
<dbReference type="WBParaSite" id="ALUE_0000255101-mRNA-1">
    <property type="protein sequence ID" value="ALUE_0000255101-mRNA-1"/>
    <property type="gene ID" value="ALUE_0000255101"/>
</dbReference>
<keyword evidence="1" id="KW-1185">Reference proteome</keyword>
<reference evidence="2" key="1">
    <citation type="submission" date="2017-02" db="UniProtKB">
        <authorList>
            <consortium name="WormBaseParasite"/>
        </authorList>
    </citation>
    <scope>IDENTIFICATION</scope>
</reference>
<evidence type="ECO:0000313" key="1">
    <source>
        <dbReference type="Proteomes" id="UP000036681"/>
    </source>
</evidence>
<accession>A0A0M3HM06</accession>
<protein>
    <submittedName>
        <fullName evidence="2">Glycosyltransferase family 8 protein</fullName>
    </submittedName>
</protein>
<dbReference type="AlphaFoldDB" id="A0A0M3HM06"/>
<organism evidence="1 2">
    <name type="scientific">Ascaris lumbricoides</name>
    <name type="common">Giant roundworm</name>
    <dbReference type="NCBI Taxonomy" id="6252"/>
    <lineage>
        <taxon>Eukaryota</taxon>
        <taxon>Metazoa</taxon>
        <taxon>Ecdysozoa</taxon>
        <taxon>Nematoda</taxon>
        <taxon>Chromadorea</taxon>
        <taxon>Rhabditida</taxon>
        <taxon>Spirurina</taxon>
        <taxon>Ascaridomorpha</taxon>
        <taxon>Ascaridoidea</taxon>
        <taxon>Ascarididae</taxon>
        <taxon>Ascaris</taxon>
    </lineage>
</organism>
<evidence type="ECO:0000313" key="2">
    <source>
        <dbReference type="WBParaSite" id="ALUE_0000255101-mRNA-1"/>
    </source>
</evidence>
<name>A0A0M3HM06_ASCLU</name>
<proteinExistence type="predicted"/>
<dbReference type="Proteomes" id="UP000036681">
    <property type="component" value="Unplaced"/>
</dbReference>